<sequence length="117" mass="13342">MKDLCRWPFKSRGETSAKSPPPCQTGASCNTGAQKEHPLDAMAQKYHCFVSDLRLDPSLRREALLELSRCEESAYTLEEWQDAVSYLTESVRTFKNAAEAKRCILRWLKVSKLRSST</sequence>
<organism evidence="2 3">
    <name type="scientific">Candidatus Pullichristensenella stercorigallinarum</name>
    <dbReference type="NCBI Taxonomy" id="2840909"/>
    <lineage>
        <taxon>Bacteria</taxon>
        <taxon>Bacillati</taxon>
        <taxon>Bacillota</taxon>
        <taxon>Clostridia</taxon>
        <taxon>Candidatus Pullichristensenella</taxon>
    </lineage>
</organism>
<reference evidence="2" key="2">
    <citation type="journal article" date="2021" name="PeerJ">
        <title>Extensive microbial diversity within the chicken gut microbiome revealed by metagenomics and culture.</title>
        <authorList>
            <person name="Gilroy R."/>
            <person name="Ravi A."/>
            <person name="Getino M."/>
            <person name="Pursley I."/>
            <person name="Horton D.L."/>
            <person name="Alikhan N.F."/>
            <person name="Baker D."/>
            <person name="Gharbi K."/>
            <person name="Hall N."/>
            <person name="Watson M."/>
            <person name="Adriaenssens E.M."/>
            <person name="Foster-Nyarko E."/>
            <person name="Jarju S."/>
            <person name="Secka A."/>
            <person name="Antonio M."/>
            <person name="Oren A."/>
            <person name="Chaudhuri R.R."/>
            <person name="La Ragione R."/>
            <person name="Hildebrand F."/>
            <person name="Pallen M.J."/>
        </authorList>
    </citation>
    <scope>NUCLEOTIDE SEQUENCE</scope>
    <source>
        <strain evidence="2">ChiSjej6B24-2974</strain>
    </source>
</reference>
<name>A0A9D1CX55_9FIRM</name>
<comment type="caution">
    <text evidence="2">The sequence shown here is derived from an EMBL/GenBank/DDBJ whole genome shotgun (WGS) entry which is preliminary data.</text>
</comment>
<dbReference type="Proteomes" id="UP000824260">
    <property type="component" value="Unassembled WGS sequence"/>
</dbReference>
<dbReference type="AlphaFoldDB" id="A0A9D1CX55"/>
<feature type="region of interest" description="Disordered" evidence="1">
    <location>
        <begin position="1"/>
        <end position="32"/>
    </location>
</feature>
<gene>
    <name evidence="2" type="ORF">IAA52_03725</name>
</gene>
<dbReference type="EMBL" id="DVFZ01000035">
    <property type="protein sequence ID" value="HIQ82190.1"/>
    <property type="molecule type" value="Genomic_DNA"/>
</dbReference>
<feature type="compositionally biased region" description="Basic and acidic residues" evidence="1">
    <location>
        <begin position="1"/>
        <end position="15"/>
    </location>
</feature>
<evidence type="ECO:0000313" key="3">
    <source>
        <dbReference type="Proteomes" id="UP000824260"/>
    </source>
</evidence>
<dbReference type="PROSITE" id="PS51257">
    <property type="entry name" value="PROKAR_LIPOPROTEIN"/>
    <property type="match status" value="1"/>
</dbReference>
<protein>
    <submittedName>
        <fullName evidence="2">Uncharacterized protein</fullName>
    </submittedName>
</protein>
<reference evidence="2" key="1">
    <citation type="submission" date="2020-10" db="EMBL/GenBank/DDBJ databases">
        <authorList>
            <person name="Gilroy R."/>
        </authorList>
    </citation>
    <scope>NUCLEOTIDE SEQUENCE</scope>
    <source>
        <strain evidence="2">ChiSjej6B24-2974</strain>
    </source>
</reference>
<evidence type="ECO:0000256" key="1">
    <source>
        <dbReference type="SAM" id="MobiDB-lite"/>
    </source>
</evidence>
<evidence type="ECO:0000313" key="2">
    <source>
        <dbReference type="EMBL" id="HIQ82190.1"/>
    </source>
</evidence>
<accession>A0A9D1CX55</accession>
<proteinExistence type="predicted"/>